<proteinExistence type="predicted"/>
<dbReference type="EMBL" id="MU003693">
    <property type="protein sequence ID" value="KAF2816364.1"/>
    <property type="molecule type" value="Genomic_DNA"/>
</dbReference>
<feature type="compositionally biased region" description="Low complexity" evidence="1">
    <location>
        <begin position="75"/>
        <end position="85"/>
    </location>
</feature>
<feature type="region of interest" description="Disordered" evidence="1">
    <location>
        <begin position="176"/>
        <end position="219"/>
    </location>
</feature>
<protein>
    <submittedName>
        <fullName evidence="2 4">Uncharacterized protein</fullName>
    </submittedName>
</protein>
<feature type="compositionally biased region" description="Polar residues" evidence="1">
    <location>
        <begin position="61"/>
        <end position="70"/>
    </location>
</feature>
<dbReference type="OrthoDB" id="5389296at2759"/>
<evidence type="ECO:0000313" key="3">
    <source>
        <dbReference type="Proteomes" id="UP000504636"/>
    </source>
</evidence>
<dbReference type="GeneID" id="54459766"/>
<evidence type="ECO:0000313" key="4">
    <source>
        <dbReference type="RefSeq" id="XP_033583328.1"/>
    </source>
</evidence>
<feature type="compositionally biased region" description="Low complexity" evidence="1">
    <location>
        <begin position="176"/>
        <end position="203"/>
    </location>
</feature>
<evidence type="ECO:0000313" key="2">
    <source>
        <dbReference type="EMBL" id="KAF2816364.1"/>
    </source>
</evidence>
<gene>
    <name evidence="2 4" type="ORF">BDZ99DRAFT_458242</name>
</gene>
<sequence>MPPPVTPSPHRFLPPREPRVPKPSALRNGIQAQQQTPAQARGFAPIAHAEHVTPARRFTFASRSASNSEKSAAEPTQQGRTQTPRPTRKLKRVESIDDASQGTTAGDSDEEQYNGVDKNPQEEDEDENELLFGPSQHKRRRLSLAQASIENIINTPTAHPPSTPALASYRFLPQRTPVPAADPTTPVAARPTFLLPSHTSSSPPSHPLPEAFSPQRRGQKYVPGGLASTARNWIMEVAHTTNSSAKSGAGDGYRVKLRVSDLSTGNDPARLDSEHVVENSHGGMLLIQGALEPERDYGTGTEARAILARHSGRKSAPLRVRLGSIVGIRAPWWDVEIRGKKWIVVADWGVV</sequence>
<dbReference type="Proteomes" id="UP000504636">
    <property type="component" value="Unplaced"/>
</dbReference>
<accession>A0A6A6Z7S0</accession>
<name>A0A6A6Z7S0_9PEZI</name>
<reference evidence="4" key="2">
    <citation type="submission" date="2020-04" db="EMBL/GenBank/DDBJ databases">
        <authorList>
            <consortium name="NCBI Genome Project"/>
        </authorList>
    </citation>
    <scope>NUCLEOTIDE SEQUENCE</scope>
    <source>
        <strain evidence="4">CBS 304.34</strain>
    </source>
</reference>
<keyword evidence="3" id="KW-1185">Reference proteome</keyword>
<dbReference type="AlphaFoldDB" id="A0A6A6Z7S0"/>
<reference evidence="2 4" key="1">
    <citation type="journal article" date="2020" name="Stud. Mycol.">
        <title>101 Dothideomycetes genomes: a test case for predicting lifestyles and emergence of pathogens.</title>
        <authorList>
            <person name="Haridas S."/>
            <person name="Albert R."/>
            <person name="Binder M."/>
            <person name="Bloem J."/>
            <person name="Labutti K."/>
            <person name="Salamov A."/>
            <person name="Andreopoulos B."/>
            <person name="Baker S."/>
            <person name="Barry K."/>
            <person name="Bills G."/>
            <person name="Bluhm B."/>
            <person name="Cannon C."/>
            <person name="Castanera R."/>
            <person name="Culley D."/>
            <person name="Daum C."/>
            <person name="Ezra D."/>
            <person name="Gonzalez J."/>
            <person name="Henrissat B."/>
            <person name="Kuo A."/>
            <person name="Liang C."/>
            <person name="Lipzen A."/>
            <person name="Lutzoni F."/>
            <person name="Magnuson J."/>
            <person name="Mondo S."/>
            <person name="Nolan M."/>
            <person name="Ohm R."/>
            <person name="Pangilinan J."/>
            <person name="Park H.-J."/>
            <person name="Ramirez L."/>
            <person name="Alfaro M."/>
            <person name="Sun H."/>
            <person name="Tritt A."/>
            <person name="Yoshinaga Y."/>
            <person name="Zwiers L.-H."/>
            <person name="Turgeon B."/>
            <person name="Goodwin S."/>
            <person name="Spatafora J."/>
            <person name="Crous P."/>
            <person name="Grigoriev I."/>
        </authorList>
    </citation>
    <scope>NUCLEOTIDE SEQUENCE</scope>
    <source>
        <strain evidence="2 4">CBS 304.34</strain>
    </source>
</reference>
<dbReference type="RefSeq" id="XP_033583328.1">
    <property type="nucleotide sequence ID" value="XM_033718873.1"/>
</dbReference>
<organism evidence="2">
    <name type="scientific">Mytilinidion resinicola</name>
    <dbReference type="NCBI Taxonomy" id="574789"/>
    <lineage>
        <taxon>Eukaryota</taxon>
        <taxon>Fungi</taxon>
        <taxon>Dikarya</taxon>
        <taxon>Ascomycota</taxon>
        <taxon>Pezizomycotina</taxon>
        <taxon>Dothideomycetes</taxon>
        <taxon>Pleosporomycetidae</taxon>
        <taxon>Mytilinidiales</taxon>
        <taxon>Mytilinidiaceae</taxon>
        <taxon>Mytilinidion</taxon>
    </lineage>
</organism>
<reference evidence="4" key="3">
    <citation type="submission" date="2025-04" db="UniProtKB">
        <authorList>
            <consortium name="RefSeq"/>
        </authorList>
    </citation>
    <scope>IDENTIFICATION</scope>
    <source>
        <strain evidence="4">CBS 304.34</strain>
    </source>
</reference>
<feature type="region of interest" description="Disordered" evidence="1">
    <location>
        <begin position="1"/>
        <end position="139"/>
    </location>
</feature>
<evidence type="ECO:0000256" key="1">
    <source>
        <dbReference type="SAM" id="MobiDB-lite"/>
    </source>
</evidence>